<keyword evidence="3" id="KW-0805">Transcription regulation</keyword>
<evidence type="ECO:0000313" key="10">
    <source>
        <dbReference type="Proteomes" id="UP001498398"/>
    </source>
</evidence>
<dbReference type="SMART" id="SM00906">
    <property type="entry name" value="Fungal_trans"/>
    <property type="match status" value="1"/>
</dbReference>
<feature type="domain" description="Xylanolytic transcriptional activator regulatory" evidence="8">
    <location>
        <begin position="627"/>
        <end position="792"/>
    </location>
</feature>
<keyword evidence="1" id="KW-0479">Metal-binding</keyword>
<evidence type="ECO:0000256" key="1">
    <source>
        <dbReference type="ARBA" id="ARBA00022723"/>
    </source>
</evidence>
<feature type="compositionally biased region" description="Polar residues" evidence="7">
    <location>
        <begin position="1302"/>
        <end position="1322"/>
    </location>
</feature>
<feature type="compositionally biased region" description="Polar residues" evidence="7">
    <location>
        <begin position="883"/>
        <end position="907"/>
    </location>
</feature>
<gene>
    <name evidence="9" type="ORF">VKT23_011615</name>
</gene>
<name>A0ABR1J8T2_9AGAR</name>
<dbReference type="EMBL" id="JBANRG010000025">
    <property type="protein sequence ID" value="KAK7454103.1"/>
    <property type="molecule type" value="Genomic_DNA"/>
</dbReference>
<protein>
    <recommendedName>
        <fullName evidence="8">Xylanolytic transcriptional activator regulatory domain-containing protein</fullName>
    </recommendedName>
</protein>
<evidence type="ECO:0000313" key="9">
    <source>
        <dbReference type="EMBL" id="KAK7454103.1"/>
    </source>
</evidence>
<keyword evidence="2" id="KW-0862">Zinc</keyword>
<feature type="compositionally biased region" description="Basic and acidic residues" evidence="7">
    <location>
        <begin position="160"/>
        <end position="170"/>
    </location>
</feature>
<feature type="compositionally biased region" description="Low complexity" evidence="7">
    <location>
        <begin position="1339"/>
        <end position="1358"/>
    </location>
</feature>
<dbReference type="InterPro" id="IPR051615">
    <property type="entry name" value="Transcr_Regulatory_Elem"/>
</dbReference>
<dbReference type="CDD" id="cd12148">
    <property type="entry name" value="fungal_TF_MHR"/>
    <property type="match status" value="1"/>
</dbReference>
<dbReference type="PANTHER" id="PTHR31313">
    <property type="entry name" value="TY1 ENHANCER ACTIVATOR"/>
    <property type="match status" value="1"/>
</dbReference>
<keyword evidence="5" id="KW-0804">Transcription</keyword>
<comment type="caution">
    <text evidence="9">The sequence shown here is derived from an EMBL/GenBank/DDBJ whole genome shotgun (WGS) entry which is preliminary data.</text>
</comment>
<feature type="compositionally biased region" description="Low complexity" evidence="7">
    <location>
        <begin position="715"/>
        <end position="736"/>
    </location>
</feature>
<feature type="compositionally biased region" description="Basic and acidic residues" evidence="7">
    <location>
        <begin position="1230"/>
        <end position="1244"/>
    </location>
</feature>
<feature type="compositionally biased region" description="Low complexity" evidence="7">
    <location>
        <begin position="1249"/>
        <end position="1262"/>
    </location>
</feature>
<reference evidence="9 10" key="1">
    <citation type="submission" date="2024-01" db="EMBL/GenBank/DDBJ databases">
        <title>A draft genome for the cacao thread blight pathogen Marasmiellus scandens.</title>
        <authorList>
            <person name="Baruah I.K."/>
            <person name="Leung J."/>
            <person name="Bukari Y."/>
            <person name="Amoako-Attah I."/>
            <person name="Meinhardt L.W."/>
            <person name="Bailey B.A."/>
            <person name="Cohen S.P."/>
        </authorList>
    </citation>
    <scope>NUCLEOTIDE SEQUENCE [LARGE SCALE GENOMIC DNA]</scope>
    <source>
        <strain evidence="9 10">GH-19</strain>
    </source>
</reference>
<evidence type="ECO:0000259" key="8">
    <source>
        <dbReference type="SMART" id="SM00906"/>
    </source>
</evidence>
<evidence type="ECO:0000256" key="3">
    <source>
        <dbReference type="ARBA" id="ARBA00023015"/>
    </source>
</evidence>
<keyword evidence="6" id="KW-0539">Nucleus</keyword>
<feature type="region of interest" description="Disordered" evidence="7">
    <location>
        <begin position="1124"/>
        <end position="1168"/>
    </location>
</feature>
<feature type="region of interest" description="Disordered" evidence="7">
    <location>
        <begin position="870"/>
        <end position="944"/>
    </location>
</feature>
<sequence>MIDGINFLFSSATAWNHATFAPRQKWNVRIPENPEDEARLLDTCATLRPVHISADSLRIAVNRLQVESKTCTQDVWDSYKSLWSATNAAGGVEALANHFAPFSHKSEGDSFAKPLLPPPKQQQQTQTQARQIKAMSVAPAPGPSYHAESFERNSFAYPQSDERRRVHEPEPEPDSPIPSPNDMDVDDTPHAEPDPTPQPSQVDPAPAPAPMDLVAMDSLTSSVPSFNDIDIYTGSYWRTADLALEEIESEIPLAVDGYGSFTGFGGHAFGFGDFTGTGATSPSKDKDKDKGKEHDIHSHSYTNAHTHTAFPLPSSSSTPIPTPKLFHAVPPTTSPQHNTNASSTGLFSLNPALTYRNTTSSSSSTLPSDMPMPDSLPHPHSIPNADTNADPNLHEYELPPLHILSALLDVYYTHVHPTFPVMPERTWVDGVLASSTYSTSATDKSSHKDKGRAQGTSMGLDEPTTILLLALCAYTGRLSPGTVFQGSTSSASSSSSNGGNTGLSGILGTLGVGIGRSDGNNNWPHLSSNSRSNANTMPGNMNMETLLTSSASRIASDLWYEQARTGLNRLVRKRSGWRSFSSSWSQPQPKLSGSGEGPSKSNAGVEPIQICLLLGMRDYGKGNESQAWGLIGMAVRMGQELELDVLGTRSHLITTEAEAAKTKTEAMSTSPETTPFATAAGSGANTHQHHAASSAHGHSASSLILDATMTTATTSTSSTLNTNTDAPSAASSLAPAQNQHRGDRDQDRETRILYSNIWGVTVLMDIVLSLQLGRSPGCVECLKPVSVSVPISSQGREDSSNSASTSGAASKALVGQGTGPLGLTSHTFSLVQIISRINMYLYLGYGPMVQKEKEREVMTETVTVKETRTVTETRAIVKPSSPPGTSDPSATSPIVTQPASPITNNSDVTPTSSVTSVSTSTSTSPPTITSSTTSVSPPSPLPPHEKLALLRTELDLWHQSLPMRFRVSLGVGLGGFGGTGAYYGRGSGLGIGNWGNGGVDGPGGMREVERREVLEVNMWYHVAVILLYRPFVKDSSITHASDVYMDAASTFNVLLEKYKNVYFNSAHLPGSSSSSSMTSSSVPTISLSNPNMIYLVFTVAIAHLSGYRIKVQRYRQYQECLHSREREEHARKERSMGRGSPYLHSTLPNQSSNSALNGPPPSPPSPALTLQTQLHLLNCLEALKAMGGTWELARRCWKTLDRLMEGEGMKPGGYAMGMMGQTVFGGGKRKREEGGYRDGEEGQQRQRRSSLSVQQHSLSRSQNEGPPTNESSATSYAAAPDRNATLAPAFSPASASVSSPSHMTGSSASPITNWNRKQNGGNNAFAGPGSSPTSSYIPQSLHSHSQSHQVQRHSSPSSLHSQLRQADHHYPGSSPFDLSNNNTNDLSYNQNQNPSAISNPPFNLSSSEWFNDLWENGDVLPDFGGLGNSGGIGGDMFGMYGHNLGYGGMVGSMMSGMSTADPRPNNGNGASGFGFDLSGTGIGTWDGQWDDMTKFWGK</sequence>
<evidence type="ECO:0000256" key="4">
    <source>
        <dbReference type="ARBA" id="ARBA00023125"/>
    </source>
</evidence>
<dbReference type="Proteomes" id="UP001498398">
    <property type="component" value="Unassembled WGS sequence"/>
</dbReference>
<keyword evidence="10" id="KW-1185">Reference proteome</keyword>
<accession>A0ABR1J8T2</accession>
<feature type="compositionally biased region" description="Low complexity" evidence="7">
    <location>
        <begin position="1289"/>
        <end position="1301"/>
    </location>
</feature>
<evidence type="ECO:0000256" key="5">
    <source>
        <dbReference type="ARBA" id="ARBA00023163"/>
    </source>
</evidence>
<feature type="compositionally biased region" description="Polar residues" evidence="7">
    <location>
        <begin position="334"/>
        <end position="345"/>
    </location>
</feature>
<feature type="compositionally biased region" description="Basic and acidic residues" evidence="7">
    <location>
        <begin position="1124"/>
        <end position="1136"/>
    </location>
</feature>
<feature type="region of interest" description="Disordered" evidence="7">
    <location>
        <begin position="715"/>
        <end position="747"/>
    </location>
</feature>
<feature type="region of interest" description="Disordered" evidence="7">
    <location>
        <begin position="659"/>
        <end position="699"/>
    </location>
</feature>
<evidence type="ECO:0000256" key="6">
    <source>
        <dbReference type="ARBA" id="ARBA00023242"/>
    </source>
</evidence>
<feature type="compositionally biased region" description="Polar residues" evidence="7">
    <location>
        <begin position="667"/>
        <end position="676"/>
    </location>
</feature>
<proteinExistence type="predicted"/>
<feature type="region of interest" description="Disordered" evidence="7">
    <location>
        <begin position="106"/>
        <end position="211"/>
    </location>
</feature>
<feature type="compositionally biased region" description="Basic and acidic residues" evidence="7">
    <location>
        <begin position="283"/>
        <end position="298"/>
    </location>
</feature>
<feature type="region of interest" description="Disordered" evidence="7">
    <location>
        <begin position="578"/>
        <end position="602"/>
    </location>
</feature>
<keyword evidence="4" id="KW-0238">DNA-binding</keyword>
<feature type="region of interest" description="Disordered" evidence="7">
    <location>
        <begin position="279"/>
        <end position="345"/>
    </location>
</feature>
<feature type="compositionally biased region" description="Low complexity" evidence="7">
    <location>
        <begin position="358"/>
        <end position="375"/>
    </location>
</feature>
<evidence type="ECO:0000256" key="2">
    <source>
        <dbReference type="ARBA" id="ARBA00022833"/>
    </source>
</evidence>
<dbReference type="PANTHER" id="PTHR31313:SF81">
    <property type="entry name" value="TY1 ENHANCER ACTIVATOR"/>
    <property type="match status" value="1"/>
</dbReference>
<evidence type="ECO:0000256" key="7">
    <source>
        <dbReference type="SAM" id="MobiDB-lite"/>
    </source>
</evidence>
<feature type="compositionally biased region" description="Polar residues" evidence="7">
    <location>
        <begin position="1376"/>
        <end position="1400"/>
    </location>
</feature>
<feature type="region of interest" description="Disordered" evidence="7">
    <location>
        <begin position="1289"/>
        <end position="1400"/>
    </location>
</feature>
<feature type="compositionally biased region" description="Low complexity" evidence="7">
    <location>
        <begin position="908"/>
        <end position="936"/>
    </location>
</feature>
<feature type="compositionally biased region" description="Polar residues" evidence="7">
    <location>
        <begin position="1263"/>
        <end position="1275"/>
    </location>
</feature>
<organism evidence="9 10">
    <name type="scientific">Marasmiellus scandens</name>
    <dbReference type="NCBI Taxonomy" id="2682957"/>
    <lineage>
        <taxon>Eukaryota</taxon>
        <taxon>Fungi</taxon>
        <taxon>Dikarya</taxon>
        <taxon>Basidiomycota</taxon>
        <taxon>Agaricomycotina</taxon>
        <taxon>Agaricomycetes</taxon>
        <taxon>Agaricomycetidae</taxon>
        <taxon>Agaricales</taxon>
        <taxon>Marasmiineae</taxon>
        <taxon>Omphalotaceae</taxon>
        <taxon>Marasmiellus</taxon>
    </lineage>
</organism>
<feature type="region of interest" description="Disordered" evidence="7">
    <location>
        <begin position="438"/>
        <end position="459"/>
    </location>
</feature>
<feature type="region of interest" description="Disordered" evidence="7">
    <location>
        <begin position="357"/>
        <end position="382"/>
    </location>
</feature>
<feature type="region of interest" description="Disordered" evidence="7">
    <location>
        <begin position="1225"/>
        <end position="1276"/>
    </location>
</feature>
<dbReference type="InterPro" id="IPR007219">
    <property type="entry name" value="XnlR_reg_dom"/>
</dbReference>